<dbReference type="GO" id="GO:0032259">
    <property type="term" value="P:methylation"/>
    <property type="evidence" value="ECO:0007669"/>
    <property type="project" value="UniProtKB-KW"/>
</dbReference>
<evidence type="ECO:0000313" key="2">
    <source>
        <dbReference type="Proteomes" id="UP000199051"/>
    </source>
</evidence>
<dbReference type="InterPro" id="IPR029063">
    <property type="entry name" value="SAM-dependent_MTases_sf"/>
</dbReference>
<organism evidence="1 2">
    <name type="scientific">Actinokineospora terrae</name>
    <dbReference type="NCBI Taxonomy" id="155974"/>
    <lineage>
        <taxon>Bacteria</taxon>
        <taxon>Bacillati</taxon>
        <taxon>Actinomycetota</taxon>
        <taxon>Actinomycetes</taxon>
        <taxon>Pseudonocardiales</taxon>
        <taxon>Pseudonocardiaceae</taxon>
        <taxon>Actinokineospora</taxon>
    </lineage>
</organism>
<accession>A0A1H9XNB4</accession>
<dbReference type="InterPro" id="IPR006764">
    <property type="entry name" value="SAM_dep_MeTrfase_SAV2177_type"/>
</dbReference>
<dbReference type="Pfam" id="PF04672">
    <property type="entry name" value="Methyltransf_19"/>
    <property type="match status" value="1"/>
</dbReference>
<dbReference type="Gene3D" id="3.40.50.150">
    <property type="entry name" value="Vaccinia Virus protein VP39"/>
    <property type="match status" value="1"/>
</dbReference>
<sequence length="280" mass="31417">MPAAESEPWEDCAKGMAIDFDAPNQARLFDALLGGRDNYAADRAAVEQLAVLAPGVRQMAKDHREWFCRALRLLVTQRGVDQFIDLGSGLPTVDNTHQIVQRHNPDAKVVYVDNDPVVLAHGRALLEENDNTHMLDYDITEPEYVTTDPDLRRRIDFDRPVGLMLCAVTGHLLDDVVARATVHGWVDALAPGSYVVISQQYDPADGSHHSTLAATLRDVFRSTKIATAFRDRTEIECWFKGLEMVEPGLSYLHEWWPDGPRMTPLNDMNFMMLCGMGQKL</sequence>
<keyword evidence="2" id="KW-1185">Reference proteome</keyword>
<dbReference type="GO" id="GO:0008168">
    <property type="term" value="F:methyltransferase activity"/>
    <property type="evidence" value="ECO:0007669"/>
    <property type="project" value="UniProtKB-KW"/>
</dbReference>
<proteinExistence type="predicted"/>
<evidence type="ECO:0000313" key="1">
    <source>
        <dbReference type="EMBL" id="SES47624.1"/>
    </source>
</evidence>
<dbReference type="STRING" id="155974.SAMN04487818_117122"/>
<reference evidence="2" key="1">
    <citation type="submission" date="2016-10" db="EMBL/GenBank/DDBJ databases">
        <authorList>
            <person name="Varghese N."/>
            <person name="Submissions S."/>
        </authorList>
    </citation>
    <scope>NUCLEOTIDE SEQUENCE [LARGE SCALE GENOMIC DNA]</scope>
    <source>
        <strain evidence="2">DSM 44260</strain>
    </source>
</reference>
<keyword evidence="1" id="KW-0808">Transferase</keyword>
<gene>
    <name evidence="1" type="ORF">SAMN04487818_117122</name>
</gene>
<dbReference type="AlphaFoldDB" id="A0A1H9XNB4"/>
<protein>
    <submittedName>
        <fullName evidence="1">S-adenosyl methyltransferase</fullName>
    </submittedName>
</protein>
<dbReference type="RefSeq" id="WP_092786465.1">
    <property type="nucleotide sequence ID" value="NZ_FOGI01000017.1"/>
</dbReference>
<name>A0A1H9XNB4_9PSEU</name>
<dbReference type="EMBL" id="FOGI01000017">
    <property type="protein sequence ID" value="SES47624.1"/>
    <property type="molecule type" value="Genomic_DNA"/>
</dbReference>
<dbReference type="SUPFAM" id="SSF53335">
    <property type="entry name" value="S-adenosyl-L-methionine-dependent methyltransferases"/>
    <property type="match status" value="1"/>
</dbReference>
<dbReference type="PIRSF" id="PIRSF017393">
    <property type="entry name" value="MTase_SAV2177"/>
    <property type="match status" value="1"/>
</dbReference>
<keyword evidence="1" id="KW-0489">Methyltransferase</keyword>
<dbReference type="Proteomes" id="UP000199051">
    <property type="component" value="Unassembled WGS sequence"/>
</dbReference>